<keyword evidence="9" id="KW-0175">Coiled coil</keyword>
<keyword evidence="6" id="KW-0418">Kinase</keyword>
<evidence type="ECO:0000256" key="7">
    <source>
        <dbReference type="ARBA" id="ARBA00022840"/>
    </source>
</evidence>
<accession>A0AAW4KXU6</accession>
<dbReference type="InterPro" id="IPR005467">
    <property type="entry name" value="His_kinase_dom"/>
</dbReference>
<keyword evidence="14" id="KW-1185">Reference proteome</keyword>
<dbReference type="InterPro" id="IPR050482">
    <property type="entry name" value="Sensor_HK_TwoCompSys"/>
</dbReference>
<dbReference type="CDD" id="cd16917">
    <property type="entry name" value="HATPase_UhpB-NarQ-NarX-like"/>
    <property type="match status" value="1"/>
</dbReference>
<comment type="catalytic activity">
    <reaction evidence="1">
        <text>ATP + protein L-histidine = ADP + protein N-phospho-L-histidine.</text>
        <dbReference type="EC" id="2.7.13.3"/>
    </reaction>
</comment>
<dbReference type="InterPro" id="IPR035965">
    <property type="entry name" value="PAS-like_dom_sf"/>
</dbReference>
<evidence type="ECO:0000256" key="5">
    <source>
        <dbReference type="ARBA" id="ARBA00022741"/>
    </source>
</evidence>
<dbReference type="InterPro" id="IPR000014">
    <property type="entry name" value="PAS"/>
</dbReference>
<keyword evidence="3" id="KW-0597">Phosphoprotein</keyword>
<gene>
    <name evidence="13" type="ORF">KI809_03970</name>
</gene>
<feature type="coiled-coil region" evidence="9">
    <location>
        <begin position="256"/>
        <end position="283"/>
    </location>
</feature>
<dbReference type="Pfam" id="PF13426">
    <property type="entry name" value="PAS_9"/>
    <property type="match status" value="1"/>
</dbReference>
<keyword evidence="7" id="KW-0067">ATP-binding</keyword>
<dbReference type="Gene3D" id="1.20.5.1930">
    <property type="match status" value="1"/>
</dbReference>
<protein>
    <recommendedName>
        <fullName evidence="2">histidine kinase</fullName>
        <ecNumber evidence="2">2.7.13.3</ecNumber>
    </recommendedName>
</protein>
<dbReference type="SUPFAM" id="SSF55785">
    <property type="entry name" value="PYP-like sensor domain (PAS domain)"/>
    <property type="match status" value="2"/>
</dbReference>
<feature type="domain" description="PAS" evidence="11">
    <location>
        <begin position="10"/>
        <end position="74"/>
    </location>
</feature>
<dbReference type="InterPro" id="IPR036890">
    <property type="entry name" value="HATPase_C_sf"/>
</dbReference>
<dbReference type="GO" id="GO:0000155">
    <property type="term" value="F:phosphorelay sensor kinase activity"/>
    <property type="evidence" value="ECO:0007669"/>
    <property type="project" value="InterPro"/>
</dbReference>
<dbReference type="RefSeq" id="WP_214170188.1">
    <property type="nucleotide sequence ID" value="NZ_JAHCVJ010000001.1"/>
</dbReference>
<evidence type="ECO:0000259" key="10">
    <source>
        <dbReference type="PROSITE" id="PS50109"/>
    </source>
</evidence>
<evidence type="ECO:0000256" key="3">
    <source>
        <dbReference type="ARBA" id="ARBA00022553"/>
    </source>
</evidence>
<dbReference type="Pfam" id="PF02518">
    <property type="entry name" value="HATPase_c"/>
    <property type="match status" value="1"/>
</dbReference>
<evidence type="ECO:0000313" key="14">
    <source>
        <dbReference type="Proteomes" id="UP000811899"/>
    </source>
</evidence>
<keyword evidence="4" id="KW-0808">Transferase</keyword>
<dbReference type="GO" id="GO:0046983">
    <property type="term" value="F:protein dimerization activity"/>
    <property type="evidence" value="ECO:0007669"/>
    <property type="project" value="InterPro"/>
</dbReference>
<dbReference type="SUPFAM" id="SSF55874">
    <property type="entry name" value="ATPase domain of HSP90 chaperone/DNA topoisomerase II/histidine kinase"/>
    <property type="match status" value="1"/>
</dbReference>
<name>A0AAW4KXU6_9BACT</name>
<evidence type="ECO:0000256" key="6">
    <source>
        <dbReference type="ARBA" id="ARBA00022777"/>
    </source>
</evidence>
<dbReference type="Pfam" id="PF08448">
    <property type="entry name" value="PAS_4"/>
    <property type="match status" value="1"/>
</dbReference>
<evidence type="ECO:0000313" key="13">
    <source>
        <dbReference type="EMBL" id="MBT0663451.1"/>
    </source>
</evidence>
<dbReference type="PROSITE" id="PS50113">
    <property type="entry name" value="PAC"/>
    <property type="match status" value="2"/>
</dbReference>
<dbReference type="Proteomes" id="UP000811899">
    <property type="component" value="Unassembled WGS sequence"/>
</dbReference>
<comment type="caution">
    <text evidence="13">The sequence shown here is derived from an EMBL/GenBank/DDBJ whole genome shotgun (WGS) entry which is preliminary data.</text>
</comment>
<dbReference type="PROSITE" id="PS50109">
    <property type="entry name" value="HIS_KIN"/>
    <property type="match status" value="1"/>
</dbReference>
<evidence type="ECO:0000256" key="4">
    <source>
        <dbReference type="ARBA" id="ARBA00022679"/>
    </source>
</evidence>
<dbReference type="InterPro" id="IPR011712">
    <property type="entry name" value="Sig_transdc_His_kin_sub3_dim/P"/>
</dbReference>
<dbReference type="SMART" id="SM00387">
    <property type="entry name" value="HATPase_c"/>
    <property type="match status" value="1"/>
</dbReference>
<dbReference type="GO" id="GO:0005524">
    <property type="term" value="F:ATP binding"/>
    <property type="evidence" value="ECO:0007669"/>
    <property type="project" value="UniProtKB-KW"/>
</dbReference>
<evidence type="ECO:0000256" key="2">
    <source>
        <dbReference type="ARBA" id="ARBA00012438"/>
    </source>
</evidence>
<evidence type="ECO:0000259" key="11">
    <source>
        <dbReference type="PROSITE" id="PS50112"/>
    </source>
</evidence>
<keyword evidence="8" id="KW-0902">Two-component regulatory system</keyword>
<evidence type="ECO:0000256" key="8">
    <source>
        <dbReference type="ARBA" id="ARBA00023012"/>
    </source>
</evidence>
<dbReference type="Gene3D" id="3.30.565.10">
    <property type="entry name" value="Histidine kinase-like ATPase, C-terminal domain"/>
    <property type="match status" value="1"/>
</dbReference>
<dbReference type="InterPro" id="IPR003594">
    <property type="entry name" value="HATPase_dom"/>
</dbReference>
<sequence>MPLKSLPKEPDLFYRSLIEDYPELICRWLPDTTIIFVNEAYSRFIGMPRTELLGKRFLDLLDAANRATLATVIECHFQTLQRTSPTNVFEYQQQFGENSQHWVEWFTKALFDDDNHIVEFQSIGRDITQRKAAEEALNRSEANYRILLDNIPRSIFLKNQDSVFVACNRRFAQILGSSPEEVAGKTDFDYLPQQEADRIREDDLRIMANGVSEEFIEQVSAHGRKLSVHTCKSPVRDERGSICGVLGMFLDVTSEMEAEQRQREEHEKLKAYARQQVMRLEDERLHIARDIHDELGQNLTVISFELSHLKKKIAPDDADAQQRLTALEQLARDSIKAVNSICTRLRPSLLDEVGLSAAIDWSAKEFTGRTGISCNAEVDPAVCIFADHATTIFRICQEALTNIARHSRATEASIAFYKKRNSCILEITDNGKGITQKQAEGGNSYGIMGIRERAKLMNATVAIKGHRTKGTTIKLTIPCGENP</sequence>
<dbReference type="SMART" id="SM00091">
    <property type="entry name" value="PAS"/>
    <property type="match status" value="2"/>
</dbReference>
<feature type="domain" description="PAC" evidence="12">
    <location>
        <begin position="209"/>
        <end position="264"/>
    </location>
</feature>
<dbReference type="Pfam" id="PF07730">
    <property type="entry name" value="HisKA_3"/>
    <property type="match status" value="1"/>
</dbReference>
<evidence type="ECO:0000259" key="12">
    <source>
        <dbReference type="PROSITE" id="PS50113"/>
    </source>
</evidence>
<dbReference type="AlphaFoldDB" id="A0AAW4KXU6"/>
<reference evidence="13 14" key="1">
    <citation type="submission" date="2021-05" db="EMBL/GenBank/DDBJ databases">
        <title>The draft genome of Geobacter pelophilus DSM 12255.</title>
        <authorList>
            <person name="Xu Z."/>
            <person name="Masuda Y."/>
            <person name="Itoh H."/>
            <person name="Senoo K."/>
        </authorList>
    </citation>
    <scope>NUCLEOTIDE SEQUENCE [LARGE SCALE GENOMIC DNA]</scope>
    <source>
        <strain evidence="13 14">DSM 12255</strain>
    </source>
</reference>
<keyword evidence="5" id="KW-0547">Nucleotide-binding</keyword>
<dbReference type="EMBL" id="JAHCVJ010000001">
    <property type="protein sequence ID" value="MBT0663451.1"/>
    <property type="molecule type" value="Genomic_DNA"/>
</dbReference>
<dbReference type="InterPro" id="IPR000700">
    <property type="entry name" value="PAS-assoc_C"/>
</dbReference>
<evidence type="ECO:0000256" key="9">
    <source>
        <dbReference type="SAM" id="Coils"/>
    </source>
</evidence>
<proteinExistence type="predicted"/>
<dbReference type="CDD" id="cd00130">
    <property type="entry name" value="PAS"/>
    <property type="match status" value="2"/>
</dbReference>
<dbReference type="Gene3D" id="3.30.450.20">
    <property type="entry name" value="PAS domain"/>
    <property type="match status" value="2"/>
</dbReference>
<dbReference type="InterPro" id="IPR013656">
    <property type="entry name" value="PAS_4"/>
</dbReference>
<evidence type="ECO:0000256" key="1">
    <source>
        <dbReference type="ARBA" id="ARBA00000085"/>
    </source>
</evidence>
<dbReference type="PROSITE" id="PS50112">
    <property type="entry name" value="PAS"/>
    <property type="match status" value="2"/>
</dbReference>
<dbReference type="EC" id="2.7.13.3" evidence="2"/>
<dbReference type="GO" id="GO:0016020">
    <property type="term" value="C:membrane"/>
    <property type="evidence" value="ECO:0007669"/>
    <property type="project" value="InterPro"/>
</dbReference>
<dbReference type="PANTHER" id="PTHR24421:SF10">
    <property type="entry name" value="NITRATE_NITRITE SENSOR PROTEIN NARQ"/>
    <property type="match status" value="1"/>
</dbReference>
<dbReference type="NCBIfam" id="TIGR00229">
    <property type="entry name" value="sensory_box"/>
    <property type="match status" value="2"/>
</dbReference>
<organism evidence="13 14">
    <name type="scientific">Geoanaerobacter pelophilus</name>
    <dbReference type="NCBI Taxonomy" id="60036"/>
    <lineage>
        <taxon>Bacteria</taxon>
        <taxon>Pseudomonadati</taxon>
        <taxon>Thermodesulfobacteriota</taxon>
        <taxon>Desulfuromonadia</taxon>
        <taxon>Geobacterales</taxon>
        <taxon>Geobacteraceae</taxon>
        <taxon>Geoanaerobacter</taxon>
    </lineage>
</organism>
<dbReference type="PANTHER" id="PTHR24421">
    <property type="entry name" value="NITRATE/NITRITE SENSOR PROTEIN NARX-RELATED"/>
    <property type="match status" value="1"/>
</dbReference>
<feature type="domain" description="Histidine kinase" evidence="10">
    <location>
        <begin position="290"/>
        <end position="481"/>
    </location>
</feature>
<feature type="domain" description="PAS" evidence="11">
    <location>
        <begin position="140"/>
        <end position="210"/>
    </location>
</feature>
<feature type="domain" description="PAC" evidence="12">
    <location>
        <begin position="87"/>
        <end position="139"/>
    </location>
</feature>